<dbReference type="Proteomes" id="UP000318447">
    <property type="component" value="Unassembled WGS sequence"/>
</dbReference>
<feature type="transmembrane region" description="Helical" evidence="9">
    <location>
        <begin position="312"/>
        <end position="332"/>
    </location>
</feature>
<dbReference type="VEuPathDB" id="TriTrypDB:LdCL_350041300"/>
<evidence type="ECO:0000256" key="5">
    <source>
        <dbReference type="ARBA" id="ARBA00022989"/>
    </source>
</evidence>
<feature type="transmembrane region" description="Helical" evidence="9">
    <location>
        <begin position="1517"/>
        <end position="1538"/>
    </location>
</feature>
<evidence type="ECO:0000256" key="7">
    <source>
        <dbReference type="SAM" id="Coils"/>
    </source>
</evidence>
<comment type="caution">
    <text evidence="11">The sequence shown here is derived from an EMBL/GenBank/DDBJ whole genome shotgun (WGS) entry which is preliminary data.</text>
</comment>
<evidence type="ECO:0000256" key="2">
    <source>
        <dbReference type="ARBA" id="ARBA00010199"/>
    </source>
</evidence>
<feature type="transmembrane region" description="Helical" evidence="9">
    <location>
        <begin position="1056"/>
        <end position="1074"/>
    </location>
</feature>
<evidence type="ECO:0000256" key="1">
    <source>
        <dbReference type="ARBA" id="ARBA00004651"/>
    </source>
</evidence>
<dbReference type="GO" id="GO:0005886">
    <property type="term" value="C:plasma membrane"/>
    <property type="evidence" value="ECO:0007669"/>
    <property type="project" value="UniProtKB-SubCell"/>
</dbReference>
<dbReference type="GO" id="GO:0042910">
    <property type="term" value="F:xenobiotic transmembrane transporter activity"/>
    <property type="evidence" value="ECO:0007669"/>
    <property type="project" value="InterPro"/>
</dbReference>
<feature type="transmembrane region" description="Helical" evidence="9">
    <location>
        <begin position="1081"/>
        <end position="1102"/>
    </location>
</feature>
<gene>
    <name evidence="11" type="ORF">CGC21_7260</name>
</gene>
<feature type="transmembrane region" description="Helical" evidence="9">
    <location>
        <begin position="1026"/>
        <end position="1050"/>
    </location>
</feature>
<dbReference type="InterPro" id="IPR049453">
    <property type="entry name" value="Memb_transporter_dom"/>
</dbReference>
<feature type="transmembrane region" description="Helical" evidence="9">
    <location>
        <begin position="414"/>
        <end position="439"/>
    </location>
</feature>
<comment type="subcellular location">
    <subcellularLocation>
        <location evidence="1">Cell membrane</location>
        <topology evidence="1">Multi-pass membrane protein</topology>
    </subcellularLocation>
</comment>
<dbReference type="VEuPathDB" id="TriTrypDB:LDHU3_35.4760"/>
<feature type="domain" description="Integral membrane bound transporter" evidence="10">
    <location>
        <begin position="1402"/>
        <end position="1525"/>
    </location>
</feature>
<dbReference type="VEuPathDB" id="TriTrypDB:LdBPK_353630.1"/>
<reference evidence="12" key="1">
    <citation type="submission" date="2019-02" db="EMBL/GenBank/DDBJ databases">
        <title>FDA dAtabase for Regulatory Grade micrObial Sequences (FDA-ARGOS): Supporting development and validation of Infectious Disease Dx tests.</title>
        <authorList>
            <person name="Duncan R."/>
            <person name="Fisher C."/>
            <person name="Tallon L."/>
            <person name="Sadzewicz L."/>
            <person name="Sengamalay N."/>
            <person name="Ott S."/>
            <person name="Godinez A."/>
            <person name="Nagaraj S."/>
            <person name="Vavikolanu K."/>
            <person name="Nadendla S."/>
            <person name="Aluvathingal J."/>
            <person name="Sichtig H."/>
        </authorList>
    </citation>
    <scope>NUCLEOTIDE SEQUENCE [LARGE SCALE GENOMIC DNA]</scope>
    <source>
        <strain evidence="12">FDAARGOS_361</strain>
    </source>
</reference>
<evidence type="ECO:0000256" key="8">
    <source>
        <dbReference type="SAM" id="MobiDB-lite"/>
    </source>
</evidence>
<feature type="compositionally biased region" description="Polar residues" evidence="8">
    <location>
        <begin position="816"/>
        <end position="835"/>
    </location>
</feature>
<feature type="region of interest" description="Disordered" evidence="8">
    <location>
        <begin position="1769"/>
        <end position="1797"/>
    </location>
</feature>
<evidence type="ECO:0000256" key="4">
    <source>
        <dbReference type="ARBA" id="ARBA00022692"/>
    </source>
</evidence>
<dbReference type="InterPro" id="IPR045069">
    <property type="entry name" value="MATE_euk"/>
</dbReference>
<dbReference type="InterPro" id="IPR002528">
    <property type="entry name" value="MATE_fam"/>
</dbReference>
<feature type="transmembrane region" description="Helical" evidence="9">
    <location>
        <begin position="201"/>
        <end position="219"/>
    </location>
</feature>
<evidence type="ECO:0000256" key="6">
    <source>
        <dbReference type="ARBA" id="ARBA00023136"/>
    </source>
</evidence>
<feature type="compositionally biased region" description="Pro residues" evidence="8">
    <location>
        <begin position="842"/>
        <end position="851"/>
    </location>
</feature>
<feature type="transmembrane region" description="Helical" evidence="9">
    <location>
        <begin position="445"/>
        <end position="466"/>
    </location>
</feature>
<evidence type="ECO:0000313" key="12">
    <source>
        <dbReference type="Proteomes" id="UP000318447"/>
    </source>
</evidence>
<dbReference type="VEuPathDB" id="TriTrypDB:LdCL_350041200"/>
<feature type="region of interest" description="Disordered" evidence="8">
    <location>
        <begin position="816"/>
        <end position="851"/>
    </location>
</feature>
<dbReference type="Pfam" id="PF13515">
    <property type="entry name" value="FUSC_2"/>
    <property type="match status" value="1"/>
</dbReference>
<comment type="similarity">
    <text evidence="2">Belongs to the multi antimicrobial extrusion (MATE) (TC 2.A.66.1) family.</text>
</comment>
<feature type="region of interest" description="Disordered" evidence="8">
    <location>
        <begin position="521"/>
        <end position="556"/>
    </location>
</feature>
<feature type="transmembrane region" description="Helical" evidence="9">
    <location>
        <begin position="1108"/>
        <end position="1129"/>
    </location>
</feature>
<feature type="transmembrane region" description="Helical" evidence="9">
    <location>
        <begin position="1391"/>
        <end position="1408"/>
    </location>
</feature>
<feature type="transmembrane region" description="Helical" evidence="9">
    <location>
        <begin position="980"/>
        <end position="997"/>
    </location>
</feature>
<sequence>MQAPESPITFHRSHPSSTASGEHARPLRGRSHIDENTPVATLTVEVLKLSIPLGLAAVAQNSISVVLVAMVGKMVGDRELGATVLANSLLNATAYSLSAGLCGALETVLSQSYGRDQTSKLYGVHVQRMSLILLIVAAFVGPVLAFSDSLLISIRQNAEVAHFTGEFCRISLFGVYSLMLLEVMRRYFACQHLNTQLSVNLIIGAGSFPFVLWACIKMLSFPGAAVAWSLLMSCMPASLFLYLLVTGKYKKTWGGWEPTALMNWGPLLKLAFPSMAMMLSEWMSQEVNLIVAGYAPINELDAFSILHQFSTILWSMASGVFIEAAVLVGNALGERKPLFARRCALVCLGLTFLFALVNLSVTLLLQNWIPTLFTNNVAVHALFRKMLRFYVVYHLLDSFQSCMMGVLRGCGLQLLGAMSIALVYSVVGVPLGIIVFFTTSMGVEALWLGPCLGLSVVGCPLYGYLLTHYIDWESLQLHADDGPSFNVSMNEHSRGAFTSTPSLSVTRSDLDMVRSEDEELRSEGGTVRLCRGSHHGTPGLGSLSETGRHTPNSAGPLSFAHDNASFTSFNACLSQRRVRSVPSLNAIVPNRSDARQLPLLTESLSEVYGAAAAPESHPNVSPSDCRAAPLPNHAGRSSRSALRSATGSRSPSAQPNSVSSDEAPLHRATCLYIRFAARSAAQNPTMVGRLAGSAVAEEPAPTAWITRLVAGLRRQADIARNRDTRCGTLRQEVRAGTPSMHWGSLQRRVPGSDEAERGWRAARCSAGSNTHQIEHALVAMSNHFDSDDEPIFTPKEGPSRNSSDVVEAELHPNTVVPANTSTSTKDPLTSSNATTVRHESKIPPPPLPLQVPEPSTPATVILAGPPGAKSKSFSVHNKLSPKQAATSTPIATLRSAAEARGAPGKRTANGIDCSDSFVNDDDVSLDSCGIPRYNARYPQGGSGSHGDVSVPWNLRPPMRRINCTFFDFLRAPQFWRQFEFAIRITVLGVLVPGALIAAELPGSPFVSPFMVFASILLATKRTAGEVIAYIFIWIRAGCFWLPLSVIAGALSLGHHFTGWCIYYSAMLFIIATFTEGVVRRICLLLFNSCTVGLLVDSNRGAVFPCRVMVDWCIGTGLCVVVAFFPYPLFCKREAQRLLRDIGRNTATAYRGLVYSFWSPSNVERNMAMSKVRIMTDSLDVLLPLFEHNQSFSFYEFLFEPAEVREIRALKFALFERLRINLSSMTRVLDMVEAKPSAIDDSDRSKAFGELLNPHLNAVAEVFDELLDLLTKAKTRKALLGLQERFECFADRTDDLQDAFKLARRTIFYEYTSGILEEFVPLMTFYIFTVVCVRDTIDIFQTKVKAHHPSVVSTMEQIWIKTAWEPLKENLHFLKKLFTEWNRREVQRVVEAAKVSVAMILTIGFSYLIKVDKASFSGPNIIAFVSGSNPVEAVQESIVRLTGCLLGTVLGFFAGTYSETPVQRVASLCTLIFFGTFLRFDKEYGIMAVYGMFVLIPLISIAETTVEDTVSRMNQNTFGIFIYLFVSVLVLPLSPSLILRAKRSNVLRCMASVVSSMMGLFSEPLVNDPVLNNHSIMGIHETEDEQLSQNVGGGDGQLPSRGTLTNRSLHLLSKTDTAMVQIDKQLVELMRRLKSTKEMMKFARDERTLVEVDYPIKACEQTYLHMYRMTMLLQTMWMSWNVIRSQRTYTEGTRRMMRNLQPVAHDVAGAFQRFVDLMCYMIREPSINLEGDIMKAVFDLIEAANVLHCRKSQIMLMLINQSVQDYAEANDAGDISGGGSSKIADPGTHQQPDLRDLQERGQRSIKGAVALSTSGEHSQQLRSQPHSPGLRHSPWLGYEASRHSAHPFAALTLRPSMPRAATFDGLFSHFTHLTPVTSPTGQGYNFQVLASERNVSVVPYLRRAGTKEASEHSSHQTSPVHLPATFQFPLTSEDVEGLHSFTLSMEMFANETKLLMVSIGAMLDNLRSKL</sequence>
<evidence type="ECO:0000256" key="3">
    <source>
        <dbReference type="ARBA" id="ARBA00022475"/>
    </source>
</evidence>
<feature type="coiled-coil region" evidence="7">
    <location>
        <begin position="1618"/>
        <end position="1645"/>
    </location>
</feature>
<feature type="compositionally biased region" description="Polar residues" evidence="8">
    <location>
        <begin position="543"/>
        <end position="555"/>
    </location>
</feature>
<accession>A0A504XBS5</accession>
<evidence type="ECO:0000259" key="10">
    <source>
        <dbReference type="Pfam" id="PF13515"/>
    </source>
</evidence>
<feature type="region of interest" description="Disordered" evidence="8">
    <location>
        <begin position="1810"/>
        <end position="1834"/>
    </location>
</feature>
<keyword evidence="5 9" id="KW-1133">Transmembrane helix</keyword>
<name>A0A504XBS5_LEIDO</name>
<evidence type="ECO:0000256" key="9">
    <source>
        <dbReference type="SAM" id="Phobius"/>
    </source>
</evidence>
<protein>
    <submittedName>
        <fullName evidence="11">MATE efflux family protein</fullName>
    </submittedName>
</protein>
<dbReference type="Pfam" id="PF01554">
    <property type="entry name" value="MatE"/>
    <property type="match status" value="2"/>
</dbReference>
<feature type="compositionally biased region" description="Polar residues" evidence="8">
    <location>
        <begin position="651"/>
        <end position="660"/>
    </location>
</feature>
<keyword evidence="3" id="KW-1003">Cell membrane</keyword>
<feature type="region of interest" description="Disordered" evidence="8">
    <location>
        <begin position="1"/>
        <end position="32"/>
    </location>
</feature>
<feature type="transmembrane region" description="Helical" evidence="9">
    <location>
        <begin position="1486"/>
        <end position="1505"/>
    </location>
</feature>
<keyword evidence="6 9" id="KW-0472">Membrane</keyword>
<dbReference type="GO" id="GO:1990961">
    <property type="term" value="P:xenobiotic detoxification by transmembrane export across the plasma membrane"/>
    <property type="evidence" value="ECO:0007669"/>
    <property type="project" value="InterPro"/>
</dbReference>
<feature type="compositionally biased region" description="Polar residues" evidence="8">
    <location>
        <begin position="1810"/>
        <end position="1825"/>
    </location>
</feature>
<dbReference type="NCBIfam" id="TIGR00797">
    <property type="entry name" value="matE"/>
    <property type="match status" value="1"/>
</dbReference>
<evidence type="ECO:0000313" key="11">
    <source>
        <dbReference type="EMBL" id="TPP44619.1"/>
    </source>
</evidence>
<feature type="region of interest" description="Disordered" evidence="8">
    <location>
        <begin position="613"/>
        <end position="661"/>
    </location>
</feature>
<dbReference type="VEuPathDB" id="TriTrypDB:LdBPK_353620.1"/>
<dbReference type="VEuPathDB" id="TriTrypDB:LDHU3_35.4770"/>
<feature type="compositionally biased region" description="Low complexity" evidence="8">
    <location>
        <begin position="634"/>
        <end position="650"/>
    </location>
</feature>
<dbReference type="PANTHER" id="PTHR30509">
    <property type="entry name" value="P-HYDROXYBENZOIC ACID EFFLUX PUMP SUBUNIT-RELATED"/>
    <property type="match status" value="1"/>
</dbReference>
<keyword evidence="4 9" id="KW-0812">Transmembrane</keyword>
<feature type="transmembrane region" description="Helical" evidence="9">
    <location>
        <begin position="131"/>
        <end position="154"/>
    </location>
</feature>
<proteinExistence type="inferred from homology"/>
<dbReference type="GO" id="GO:0015297">
    <property type="term" value="F:antiporter activity"/>
    <property type="evidence" value="ECO:0007669"/>
    <property type="project" value="InterPro"/>
</dbReference>
<feature type="transmembrane region" description="Helical" evidence="9">
    <location>
        <begin position="344"/>
        <end position="369"/>
    </location>
</feature>
<organism evidence="11 12">
    <name type="scientific">Leishmania donovani</name>
    <dbReference type="NCBI Taxonomy" id="5661"/>
    <lineage>
        <taxon>Eukaryota</taxon>
        <taxon>Discoba</taxon>
        <taxon>Euglenozoa</taxon>
        <taxon>Kinetoplastea</taxon>
        <taxon>Metakinetoplastina</taxon>
        <taxon>Trypanosomatida</taxon>
        <taxon>Trypanosomatidae</taxon>
        <taxon>Leishmaniinae</taxon>
        <taxon>Leishmania</taxon>
    </lineage>
</organism>
<keyword evidence="7" id="KW-0175">Coiled coil</keyword>
<dbReference type="EMBL" id="RHLC01000003">
    <property type="protein sequence ID" value="TPP44619.1"/>
    <property type="molecule type" value="Genomic_DNA"/>
</dbReference>
<feature type="transmembrane region" description="Helical" evidence="9">
    <location>
        <begin position="225"/>
        <end position="245"/>
    </location>
</feature>
<dbReference type="CDD" id="cd13132">
    <property type="entry name" value="MATE_eukaryotic"/>
    <property type="match status" value="1"/>
</dbReference>
<feature type="transmembrane region" description="Helical" evidence="9">
    <location>
        <begin position="160"/>
        <end position="181"/>
    </location>
</feature>
<dbReference type="PANTHER" id="PTHR30509:SF38">
    <property type="entry name" value="FUSARIC ACID RESISTANCE PROTEIN-LIKE"/>
    <property type="match status" value="1"/>
</dbReference>